<dbReference type="OrthoDB" id="4738706at2759"/>
<comment type="caution">
    <text evidence="2">The sequence shown here is derived from an EMBL/GenBank/DDBJ whole genome shotgun (WGS) entry which is preliminary data.</text>
</comment>
<protein>
    <submittedName>
        <fullName evidence="2">Uncharacterized protein</fullName>
    </submittedName>
</protein>
<reference evidence="2" key="1">
    <citation type="journal article" date="2020" name="Stud. Mycol.">
        <title>101 Dothideomycetes genomes: a test case for predicting lifestyles and emergence of pathogens.</title>
        <authorList>
            <person name="Haridas S."/>
            <person name="Albert R."/>
            <person name="Binder M."/>
            <person name="Bloem J."/>
            <person name="Labutti K."/>
            <person name="Salamov A."/>
            <person name="Andreopoulos B."/>
            <person name="Baker S."/>
            <person name="Barry K."/>
            <person name="Bills G."/>
            <person name="Bluhm B."/>
            <person name="Cannon C."/>
            <person name="Castanera R."/>
            <person name="Culley D."/>
            <person name="Daum C."/>
            <person name="Ezra D."/>
            <person name="Gonzalez J."/>
            <person name="Henrissat B."/>
            <person name="Kuo A."/>
            <person name="Liang C."/>
            <person name="Lipzen A."/>
            <person name="Lutzoni F."/>
            <person name="Magnuson J."/>
            <person name="Mondo S."/>
            <person name="Nolan M."/>
            <person name="Ohm R."/>
            <person name="Pangilinan J."/>
            <person name="Park H.-J."/>
            <person name="Ramirez L."/>
            <person name="Alfaro M."/>
            <person name="Sun H."/>
            <person name="Tritt A."/>
            <person name="Yoshinaga Y."/>
            <person name="Zwiers L.-H."/>
            <person name="Turgeon B."/>
            <person name="Goodwin S."/>
            <person name="Spatafora J."/>
            <person name="Crous P."/>
            <person name="Grigoriev I."/>
        </authorList>
    </citation>
    <scope>NUCLEOTIDE SEQUENCE</scope>
    <source>
        <strain evidence="2">CBS 690.94</strain>
    </source>
</reference>
<feature type="compositionally biased region" description="Low complexity" evidence="1">
    <location>
        <begin position="233"/>
        <end position="243"/>
    </location>
</feature>
<evidence type="ECO:0000256" key="1">
    <source>
        <dbReference type="SAM" id="MobiDB-lite"/>
    </source>
</evidence>
<organism evidence="2 3">
    <name type="scientific">Karstenula rhodostoma CBS 690.94</name>
    <dbReference type="NCBI Taxonomy" id="1392251"/>
    <lineage>
        <taxon>Eukaryota</taxon>
        <taxon>Fungi</taxon>
        <taxon>Dikarya</taxon>
        <taxon>Ascomycota</taxon>
        <taxon>Pezizomycotina</taxon>
        <taxon>Dothideomycetes</taxon>
        <taxon>Pleosporomycetidae</taxon>
        <taxon>Pleosporales</taxon>
        <taxon>Massarineae</taxon>
        <taxon>Didymosphaeriaceae</taxon>
        <taxon>Karstenula</taxon>
    </lineage>
</organism>
<evidence type="ECO:0000313" key="3">
    <source>
        <dbReference type="Proteomes" id="UP000799764"/>
    </source>
</evidence>
<dbReference type="AlphaFoldDB" id="A0A9P4PEK5"/>
<evidence type="ECO:0000313" key="2">
    <source>
        <dbReference type="EMBL" id="KAF2442696.1"/>
    </source>
</evidence>
<gene>
    <name evidence="2" type="ORF">P171DRAFT_47858</name>
</gene>
<proteinExistence type="predicted"/>
<dbReference type="EMBL" id="MU001503">
    <property type="protein sequence ID" value="KAF2442696.1"/>
    <property type="molecule type" value="Genomic_DNA"/>
</dbReference>
<accession>A0A9P4PEK5</accession>
<name>A0A9P4PEK5_9PLEO</name>
<dbReference type="Proteomes" id="UP000799764">
    <property type="component" value="Unassembled WGS sequence"/>
</dbReference>
<keyword evidence="3" id="KW-1185">Reference proteome</keyword>
<feature type="region of interest" description="Disordered" evidence="1">
    <location>
        <begin position="230"/>
        <end position="251"/>
    </location>
</feature>
<sequence length="300" mass="33324">MPSPCKYLSHLTRQGYPLTKSEDIEYQPCTNGGPTGESSNINRFQEFSRLELPRLVRRTLEVTVEEEAQPLEDRLKERLVDIVRDCQTQLISLFQSTLTQSETSPALSLSQLRLPEIETTVAPSPSLDATTVITVQNTQQQQQPGQAAPFQNFDSFQPPDTVDYIPIPAQYPEHEHVVAKHEASPPIEGGSNTPDSGYDSTWNAAPLPPQETYIPSQGNFTQTLPFAHAARMPQSQPQPQPQHQHQHQHQPQLAYNAGAMFVESEYVDLGGYYGLFQSRNAGFDAGTMDPSWAYLDGTGG</sequence>